<sequence>MGKEVLPYVLQLWCRYADGAAALRDMFNAMESMILQDEQDDEAEGVEGELLLEERVIVNTVVLPWLWWFTAVRKEHVKSRRQPDDATPLVFDVVVDILQRSRVSPLLRGFSLPEEGKEADPRTTDQNKDGGSRLILPVILNLLVAYFGDELRLLSSEQRQVYLSAFLDPAMWSTLLTKYPQTGLKYTLDSIPSVLRVTAEGDSHEAEESVIQHIIPTMLRQVNQLQTYLQCIVLANLSTLLLEHTAVRKYRYVYQSIFAAPALLDGGEDLALGYTWLKQVNTGGQDTIDFVNTNIRRLTFHKLTGAAETVVTLLFQQLYCNTGVEPSVLREIRSFIEKFVCQMWQEDPSSESGDPSHSVALKKRLFQFCVAAVLDRLNAVSKKDSWVDQVDGAKGATAAASKDSWDDWDDDEDEGGVDSMDVAEEVRCAKQTFANIIARSDVVNSKEKFLALCEGNEHIPREQLVLLL</sequence>
<accession>A0A7G2C5G9</accession>
<dbReference type="AlphaFoldDB" id="A0A7G2C5G9"/>
<keyword evidence="2" id="KW-1185">Reference proteome</keyword>
<protein>
    <submittedName>
        <fullName evidence="1">Uncharacterized protein</fullName>
    </submittedName>
</protein>
<dbReference type="VEuPathDB" id="TriTrypDB:ADEAN_000182600"/>
<evidence type="ECO:0000313" key="1">
    <source>
        <dbReference type="EMBL" id="CAD2214381.1"/>
    </source>
</evidence>
<reference evidence="1 2" key="1">
    <citation type="submission" date="2020-08" db="EMBL/GenBank/DDBJ databases">
        <authorList>
            <person name="Newling K."/>
            <person name="Davey J."/>
            <person name="Forrester S."/>
        </authorList>
    </citation>
    <scope>NUCLEOTIDE SEQUENCE [LARGE SCALE GENOMIC DNA]</scope>
    <source>
        <strain evidence="2">Crithidia deanei Carvalho (ATCC PRA-265)</strain>
    </source>
</reference>
<name>A0A7G2C5G9_9TRYP</name>
<dbReference type="EMBL" id="LR877147">
    <property type="protein sequence ID" value="CAD2214381.1"/>
    <property type="molecule type" value="Genomic_DNA"/>
</dbReference>
<gene>
    <name evidence="1" type="ORF">ADEAN_000182600</name>
</gene>
<evidence type="ECO:0000313" key="2">
    <source>
        <dbReference type="Proteomes" id="UP000515908"/>
    </source>
</evidence>
<organism evidence="1 2">
    <name type="scientific">Angomonas deanei</name>
    <dbReference type="NCBI Taxonomy" id="59799"/>
    <lineage>
        <taxon>Eukaryota</taxon>
        <taxon>Discoba</taxon>
        <taxon>Euglenozoa</taxon>
        <taxon>Kinetoplastea</taxon>
        <taxon>Metakinetoplastina</taxon>
        <taxon>Trypanosomatida</taxon>
        <taxon>Trypanosomatidae</taxon>
        <taxon>Strigomonadinae</taxon>
        <taxon>Angomonas</taxon>
    </lineage>
</organism>
<proteinExistence type="predicted"/>
<dbReference type="Proteomes" id="UP000515908">
    <property type="component" value="Chromosome 03"/>
</dbReference>